<keyword evidence="1" id="KW-0732">Signal</keyword>
<dbReference type="InterPro" id="IPR026881">
    <property type="entry name" value="WYL_dom"/>
</dbReference>
<accession>A0A2S7U3B0</accession>
<dbReference type="EMBL" id="MQWA01000001">
    <property type="protein sequence ID" value="PQJ29499.1"/>
    <property type="molecule type" value="Genomic_DNA"/>
</dbReference>
<comment type="caution">
    <text evidence="3">The sequence shown here is derived from an EMBL/GenBank/DDBJ whole genome shotgun (WGS) entry which is preliminary data.</text>
</comment>
<evidence type="ECO:0000313" key="4">
    <source>
        <dbReference type="Proteomes" id="UP000239907"/>
    </source>
</evidence>
<dbReference type="Proteomes" id="UP000239907">
    <property type="component" value="Unassembled WGS sequence"/>
</dbReference>
<feature type="domain" description="WYL" evidence="2">
    <location>
        <begin position="62"/>
        <end position="124"/>
    </location>
</feature>
<evidence type="ECO:0000313" key="3">
    <source>
        <dbReference type="EMBL" id="PQJ29499.1"/>
    </source>
</evidence>
<dbReference type="RefSeq" id="WP_105043997.1">
    <property type="nucleotide sequence ID" value="NZ_MQWA01000001.1"/>
</dbReference>
<reference evidence="3 4" key="1">
    <citation type="submission" date="2016-12" db="EMBL/GenBank/DDBJ databases">
        <title>Study of bacterial adaptation to deep sea.</title>
        <authorList>
            <person name="Song J."/>
            <person name="Yoshizawa S."/>
            <person name="Kogure K."/>
        </authorList>
    </citation>
    <scope>NUCLEOTIDE SEQUENCE [LARGE SCALE GENOMIC DNA]</scope>
    <source>
        <strain evidence="3 4">SAORIC-165</strain>
    </source>
</reference>
<feature type="chain" id="PRO_5015734852" description="WYL domain-containing protein" evidence="1">
    <location>
        <begin position="24"/>
        <end position="126"/>
    </location>
</feature>
<dbReference type="OrthoDB" id="3171994at2"/>
<dbReference type="PROSITE" id="PS52050">
    <property type="entry name" value="WYL"/>
    <property type="match status" value="1"/>
</dbReference>
<sequence>MTSRRNILGLLSLTTLLPFIAKAAEDTCSPTDPIQQRSKEFEPWKNQVRYPLSESNDSTVCRLQESSQSNQTIAFYYYGGSSPRQLRLASIESVFRFTNSPHTYASAYCHLRRENRIFRVDKISLA</sequence>
<name>A0A2S7U3B0_9BACT</name>
<evidence type="ECO:0000259" key="2">
    <source>
        <dbReference type="Pfam" id="PF13280"/>
    </source>
</evidence>
<dbReference type="AlphaFoldDB" id="A0A2S7U3B0"/>
<keyword evidence="4" id="KW-1185">Reference proteome</keyword>
<proteinExistence type="predicted"/>
<gene>
    <name evidence="3" type="ORF">BSZ32_14025</name>
</gene>
<dbReference type="Pfam" id="PF13280">
    <property type="entry name" value="WYL"/>
    <property type="match status" value="1"/>
</dbReference>
<evidence type="ECO:0000256" key="1">
    <source>
        <dbReference type="SAM" id="SignalP"/>
    </source>
</evidence>
<protein>
    <recommendedName>
        <fullName evidence="2">WYL domain-containing protein</fullName>
    </recommendedName>
</protein>
<organism evidence="3 4">
    <name type="scientific">Rubritalea profundi</name>
    <dbReference type="NCBI Taxonomy" id="1658618"/>
    <lineage>
        <taxon>Bacteria</taxon>
        <taxon>Pseudomonadati</taxon>
        <taxon>Verrucomicrobiota</taxon>
        <taxon>Verrucomicrobiia</taxon>
        <taxon>Verrucomicrobiales</taxon>
        <taxon>Rubritaleaceae</taxon>
        <taxon>Rubritalea</taxon>
    </lineage>
</organism>
<feature type="signal peptide" evidence="1">
    <location>
        <begin position="1"/>
        <end position="23"/>
    </location>
</feature>